<dbReference type="InParanoid" id="A0A0D2VH09"/>
<gene>
    <name evidence="7" type="ORF">CAOG_000722</name>
</gene>
<dbReference type="InterPro" id="IPR001965">
    <property type="entry name" value="Znf_PHD"/>
</dbReference>
<keyword evidence="2" id="KW-0863">Zinc-finger</keyword>
<dbReference type="SUPFAM" id="SSF57903">
    <property type="entry name" value="FYVE/PHD zinc finger"/>
    <property type="match status" value="1"/>
</dbReference>
<dbReference type="PANTHER" id="PTHR13513:SF9">
    <property type="entry name" value="E3 UBIQUITIN-PROTEIN LIGASE UBR7-RELATED"/>
    <property type="match status" value="1"/>
</dbReference>
<feature type="domain" description="UBR-type" evidence="6">
    <location>
        <begin position="40"/>
        <end position="121"/>
    </location>
</feature>
<dbReference type="OrthoDB" id="5795902at2759"/>
<evidence type="ECO:0000259" key="6">
    <source>
        <dbReference type="PROSITE" id="PS51157"/>
    </source>
</evidence>
<dbReference type="GO" id="GO:0005737">
    <property type="term" value="C:cytoplasm"/>
    <property type="evidence" value="ECO:0007669"/>
    <property type="project" value="TreeGrafter"/>
</dbReference>
<feature type="region of interest" description="Disordered" evidence="5">
    <location>
        <begin position="286"/>
        <end position="315"/>
    </location>
</feature>
<dbReference type="EMBL" id="KE346360">
    <property type="protein sequence ID" value="KJE89202.1"/>
    <property type="molecule type" value="Genomic_DNA"/>
</dbReference>
<dbReference type="InterPro" id="IPR047506">
    <property type="entry name" value="UBR7-like_UBR-box"/>
</dbReference>
<dbReference type="CDD" id="cd15542">
    <property type="entry name" value="PHD_UBR7"/>
    <property type="match status" value="1"/>
</dbReference>
<dbReference type="GO" id="GO:0008270">
    <property type="term" value="F:zinc ion binding"/>
    <property type="evidence" value="ECO:0007669"/>
    <property type="project" value="UniProtKB-KW"/>
</dbReference>
<evidence type="ECO:0000256" key="2">
    <source>
        <dbReference type="ARBA" id="ARBA00022771"/>
    </source>
</evidence>
<proteinExistence type="predicted"/>
<feature type="compositionally biased region" description="Acidic residues" evidence="5">
    <location>
        <begin position="290"/>
        <end position="314"/>
    </location>
</feature>
<organism evidence="7 8">
    <name type="scientific">Capsaspora owczarzaki (strain ATCC 30864)</name>
    <dbReference type="NCBI Taxonomy" id="595528"/>
    <lineage>
        <taxon>Eukaryota</taxon>
        <taxon>Filasterea</taxon>
        <taxon>Capsaspora</taxon>
    </lineage>
</organism>
<dbReference type="Proteomes" id="UP000008743">
    <property type="component" value="Unassembled WGS sequence"/>
</dbReference>
<keyword evidence="1" id="KW-0479">Metal-binding</keyword>
<dbReference type="InterPro" id="IPR013083">
    <property type="entry name" value="Znf_RING/FYVE/PHD"/>
</dbReference>
<evidence type="ECO:0000313" key="7">
    <source>
        <dbReference type="EMBL" id="KJE89202.1"/>
    </source>
</evidence>
<dbReference type="eggNOG" id="KOG2752">
    <property type="taxonomic scope" value="Eukaryota"/>
</dbReference>
<dbReference type="Gene3D" id="3.30.40.10">
    <property type="entry name" value="Zinc/RING finger domain, C3HC4 (zinc finger)"/>
    <property type="match status" value="1"/>
</dbReference>
<accession>A0A0D2VH09</accession>
<dbReference type="AlphaFoldDB" id="A0A0D2VH09"/>
<dbReference type="FunCoup" id="A0A0D2VH09">
    <property type="interactions" value="536"/>
</dbReference>
<dbReference type="PhylomeDB" id="A0A0D2VH09"/>
<evidence type="ECO:0000256" key="4">
    <source>
        <dbReference type="PROSITE-ProRule" id="PRU00508"/>
    </source>
</evidence>
<protein>
    <recommendedName>
        <fullName evidence="6">UBR-type domain-containing protein</fullName>
    </recommendedName>
</protein>
<dbReference type="PROSITE" id="PS01359">
    <property type="entry name" value="ZF_PHD_1"/>
    <property type="match status" value="1"/>
</dbReference>
<dbReference type="PROSITE" id="PS51157">
    <property type="entry name" value="ZF_UBR"/>
    <property type="match status" value="1"/>
</dbReference>
<dbReference type="SMART" id="SM00396">
    <property type="entry name" value="ZnF_UBR1"/>
    <property type="match status" value="1"/>
</dbReference>
<dbReference type="PANTHER" id="PTHR13513">
    <property type="entry name" value="E3 UBIQUITIN-PROTEIN LIGASE UBR7"/>
    <property type="match status" value="1"/>
</dbReference>
<name>A0A0D2VH09_CAPO3</name>
<dbReference type="Pfam" id="PF02207">
    <property type="entry name" value="zf-UBR"/>
    <property type="match status" value="1"/>
</dbReference>
<evidence type="ECO:0000256" key="3">
    <source>
        <dbReference type="ARBA" id="ARBA00022833"/>
    </source>
</evidence>
<keyword evidence="8" id="KW-1185">Reference proteome</keyword>
<evidence type="ECO:0000313" key="8">
    <source>
        <dbReference type="Proteomes" id="UP000008743"/>
    </source>
</evidence>
<evidence type="ECO:0000256" key="5">
    <source>
        <dbReference type="SAM" id="MobiDB-lite"/>
    </source>
</evidence>
<dbReference type="RefSeq" id="XP_004365593.2">
    <property type="nucleotide sequence ID" value="XM_004365536.2"/>
</dbReference>
<dbReference type="SMART" id="SM00249">
    <property type="entry name" value="PHD"/>
    <property type="match status" value="1"/>
</dbReference>
<dbReference type="GO" id="GO:0061630">
    <property type="term" value="F:ubiquitin protein ligase activity"/>
    <property type="evidence" value="ECO:0007669"/>
    <property type="project" value="InterPro"/>
</dbReference>
<keyword evidence="3" id="KW-0862">Zinc</keyword>
<dbReference type="CDD" id="cd19677">
    <property type="entry name" value="UBR-box_UBR7"/>
    <property type="match status" value="1"/>
</dbReference>
<dbReference type="InterPro" id="IPR019786">
    <property type="entry name" value="Zinc_finger_PHD-type_CS"/>
</dbReference>
<reference evidence="8" key="1">
    <citation type="submission" date="2011-02" db="EMBL/GenBank/DDBJ databases">
        <title>The Genome Sequence of Capsaspora owczarzaki ATCC 30864.</title>
        <authorList>
            <person name="Russ C."/>
            <person name="Cuomo C."/>
            <person name="Burger G."/>
            <person name="Gray M.W."/>
            <person name="Holland P.W.H."/>
            <person name="King N."/>
            <person name="Lang F.B.F."/>
            <person name="Roger A.J."/>
            <person name="Ruiz-Trillo I."/>
            <person name="Young S.K."/>
            <person name="Zeng Q."/>
            <person name="Gargeya S."/>
            <person name="Alvarado L."/>
            <person name="Berlin A."/>
            <person name="Chapman S.B."/>
            <person name="Chen Z."/>
            <person name="Freedman E."/>
            <person name="Gellesch M."/>
            <person name="Goldberg J."/>
            <person name="Griggs A."/>
            <person name="Gujja S."/>
            <person name="Heilman E."/>
            <person name="Heiman D."/>
            <person name="Howarth C."/>
            <person name="Mehta T."/>
            <person name="Neiman D."/>
            <person name="Pearson M."/>
            <person name="Roberts A."/>
            <person name="Saif S."/>
            <person name="Shea T."/>
            <person name="Shenoy N."/>
            <person name="Sisk P."/>
            <person name="Stolte C."/>
            <person name="Sykes S."/>
            <person name="White J."/>
            <person name="Yandava C."/>
            <person name="Haas B."/>
            <person name="Nusbaum C."/>
            <person name="Birren B."/>
        </authorList>
    </citation>
    <scope>NUCLEOTIDE SEQUENCE</scope>
    <source>
        <strain evidence="8">ATCC 30864</strain>
    </source>
</reference>
<dbReference type="InterPro" id="IPR011011">
    <property type="entry name" value="Znf_FYVE_PHD"/>
</dbReference>
<dbReference type="InterPro" id="IPR003126">
    <property type="entry name" value="Znf_UBR"/>
</dbReference>
<feature type="zinc finger region" description="UBR-type" evidence="4">
    <location>
        <begin position="40"/>
        <end position="121"/>
    </location>
</feature>
<sequence length="410" mass="45136">MADQPASANAADGEIVVVDKAYADKLERSIKKDLRHSASCVCTYKQGYISQPIYACKTCTTGPEGSEPTVLPAAICESCAAVCHEGHQVFSLYGKRDIRCDCGNERQAAGGGVGTCKFFPVKDGDNVENAYNVEHNYFGRYCWCDRAEEESTHMMMVQCTLCQDWYHKACIDERTAEHGGMPDLSQFAAFVCSGCADNHTILTRYRSLYLLGASDTAVANSDKPETADCGLPASPATSVGLKLCLFMRPEWRLRLCRCASCVDKYAAEKISFVLTELDNFTADGEHEDVTEQDLDAEGTDDDDNDGNDDDEDDNTLGQMVQNLIQTLPPAVRTQIQASPVILDRMTRVLTEELRPYAESGEVVTPDVIHRAFSRLRERDSDEGFAASLAARRKPSDDDESSRPTKHARLG</sequence>
<dbReference type="InterPro" id="IPR040204">
    <property type="entry name" value="UBR7"/>
</dbReference>
<evidence type="ECO:0000256" key="1">
    <source>
        <dbReference type="ARBA" id="ARBA00022723"/>
    </source>
</evidence>
<dbReference type="STRING" id="595528.A0A0D2VH09"/>
<feature type="region of interest" description="Disordered" evidence="5">
    <location>
        <begin position="379"/>
        <end position="410"/>
    </location>
</feature>